<dbReference type="EMBL" id="JADGJD010000854">
    <property type="protein sequence ID" value="KAJ3048057.1"/>
    <property type="molecule type" value="Genomic_DNA"/>
</dbReference>
<evidence type="ECO:0000256" key="5">
    <source>
        <dbReference type="ARBA" id="ARBA00023212"/>
    </source>
</evidence>
<evidence type="ECO:0000256" key="3">
    <source>
        <dbReference type="ARBA" id="ARBA00022490"/>
    </source>
</evidence>
<sequence>MSKELHNTIQEDWDNRDVIEGIVLGMQQMTGFLTRFDLHARQSLANLDGKLSQLERKLSLLEAKTASATGQQLGQSSVNASEAVLGAESFDNLNG</sequence>
<evidence type="ECO:0000256" key="4">
    <source>
        <dbReference type="ARBA" id="ARBA00023054"/>
    </source>
</evidence>
<accession>A0AAD5WZH6</accession>
<evidence type="ECO:0000256" key="6">
    <source>
        <dbReference type="SAM" id="Coils"/>
    </source>
</evidence>
<dbReference type="AlphaFoldDB" id="A0AAD5WZH6"/>
<dbReference type="GO" id="GO:0005856">
    <property type="term" value="C:cytoskeleton"/>
    <property type="evidence" value="ECO:0007669"/>
    <property type="project" value="UniProtKB-SubCell"/>
</dbReference>
<dbReference type="Gene3D" id="1.20.5.110">
    <property type="match status" value="1"/>
</dbReference>
<keyword evidence="4 6" id="KW-0175">Coiled coil</keyword>
<dbReference type="GO" id="GO:0008064">
    <property type="term" value="P:regulation of actin polymerization or depolymerization"/>
    <property type="evidence" value="ECO:0007669"/>
    <property type="project" value="TreeGrafter"/>
</dbReference>
<proteinExistence type="inferred from homology"/>
<protein>
    <submittedName>
        <fullName evidence="7">Uncharacterized protein</fullName>
    </submittedName>
</protein>
<dbReference type="GO" id="GO:0048870">
    <property type="term" value="P:cell motility"/>
    <property type="evidence" value="ECO:0007669"/>
    <property type="project" value="TreeGrafter"/>
</dbReference>
<comment type="subcellular location">
    <subcellularLocation>
        <location evidence="1">Cytoplasm</location>
        <location evidence="1">Cytoskeleton</location>
    </subcellularLocation>
</comment>
<comment type="similarity">
    <text evidence="2">Belongs to the BRK1 family.</text>
</comment>
<dbReference type="PANTHER" id="PTHR33668">
    <property type="entry name" value="PROTEIN BRICK1"/>
    <property type="match status" value="1"/>
</dbReference>
<dbReference type="InterPro" id="IPR033378">
    <property type="entry name" value="BRICK1"/>
</dbReference>
<evidence type="ECO:0000313" key="7">
    <source>
        <dbReference type="EMBL" id="KAJ3048057.1"/>
    </source>
</evidence>
<organism evidence="7 8">
    <name type="scientific">Rhizophlyctis rosea</name>
    <dbReference type="NCBI Taxonomy" id="64517"/>
    <lineage>
        <taxon>Eukaryota</taxon>
        <taxon>Fungi</taxon>
        <taxon>Fungi incertae sedis</taxon>
        <taxon>Chytridiomycota</taxon>
        <taxon>Chytridiomycota incertae sedis</taxon>
        <taxon>Chytridiomycetes</taxon>
        <taxon>Rhizophlyctidales</taxon>
        <taxon>Rhizophlyctidaceae</taxon>
        <taxon>Rhizophlyctis</taxon>
    </lineage>
</organism>
<evidence type="ECO:0000256" key="1">
    <source>
        <dbReference type="ARBA" id="ARBA00004245"/>
    </source>
</evidence>
<name>A0AAD5WZH6_9FUNG</name>
<dbReference type="Proteomes" id="UP001212841">
    <property type="component" value="Unassembled WGS sequence"/>
</dbReference>
<feature type="coiled-coil region" evidence="6">
    <location>
        <begin position="44"/>
        <end position="71"/>
    </location>
</feature>
<evidence type="ECO:0000256" key="2">
    <source>
        <dbReference type="ARBA" id="ARBA00005620"/>
    </source>
</evidence>
<dbReference type="PANTHER" id="PTHR33668:SF1">
    <property type="entry name" value="PROTEIN BRICK1"/>
    <property type="match status" value="1"/>
</dbReference>
<keyword evidence="8" id="KW-1185">Reference proteome</keyword>
<reference evidence="7" key="1">
    <citation type="submission" date="2020-05" db="EMBL/GenBank/DDBJ databases">
        <title>Phylogenomic resolution of chytrid fungi.</title>
        <authorList>
            <person name="Stajich J.E."/>
            <person name="Amses K."/>
            <person name="Simmons R."/>
            <person name="Seto K."/>
            <person name="Myers J."/>
            <person name="Bonds A."/>
            <person name="Quandt C.A."/>
            <person name="Barry K."/>
            <person name="Liu P."/>
            <person name="Grigoriev I."/>
            <person name="Longcore J.E."/>
            <person name="James T.Y."/>
        </authorList>
    </citation>
    <scope>NUCLEOTIDE SEQUENCE</scope>
    <source>
        <strain evidence="7">JEL0318</strain>
    </source>
</reference>
<comment type="caution">
    <text evidence="7">The sequence shown here is derived from an EMBL/GenBank/DDBJ whole genome shotgun (WGS) entry which is preliminary data.</text>
</comment>
<keyword evidence="3" id="KW-0963">Cytoplasm</keyword>
<dbReference type="GO" id="GO:0031209">
    <property type="term" value="C:SCAR complex"/>
    <property type="evidence" value="ECO:0007669"/>
    <property type="project" value="InterPro"/>
</dbReference>
<keyword evidence="5" id="KW-0206">Cytoskeleton</keyword>
<evidence type="ECO:0000313" key="8">
    <source>
        <dbReference type="Proteomes" id="UP001212841"/>
    </source>
</evidence>
<dbReference type="GO" id="GO:0007015">
    <property type="term" value="P:actin filament organization"/>
    <property type="evidence" value="ECO:0007669"/>
    <property type="project" value="InterPro"/>
</dbReference>
<gene>
    <name evidence="7" type="ORF">HK097_010923</name>
</gene>
<dbReference type="GO" id="GO:0044877">
    <property type="term" value="F:protein-containing complex binding"/>
    <property type="evidence" value="ECO:0007669"/>
    <property type="project" value="InterPro"/>
</dbReference>